<dbReference type="PANTHER" id="PTHR12843">
    <property type="entry name" value="PROTEIN-LYSINE N-METHYLTRANSFERASE METTL10"/>
    <property type="match status" value="1"/>
</dbReference>
<evidence type="ECO:0000256" key="2">
    <source>
        <dbReference type="ARBA" id="ARBA00022603"/>
    </source>
</evidence>
<dbReference type="AlphaFoldDB" id="A0A1E4TFY8"/>
<dbReference type="CDD" id="cd02440">
    <property type="entry name" value="AdoMet_MTases"/>
    <property type="match status" value="1"/>
</dbReference>
<evidence type="ECO:0000256" key="4">
    <source>
        <dbReference type="ARBA" id="ARBA00022691"/>
    </source>
</evidence>
<keyword evidence="4 5" id="KW-0949">S-adenosyl-L-methionine</keyword>
<sequence>MDLEPSKLGTKDYWDEFYNRELSNLRESGDTGERWFDENGAVDRIVNFIEENDILKGDVLDLGTGNGHLLFELQDNEPDTPYKFTGVDYSHQSVELANSIAENRENMEFIQADILDPSWARNRKWKVILDKGTMDAIALMAPADVHSERPLSRYPKAVEQLLADDGVLIITSCNLTQSELKQLITQNTKLSAWKSIQYPIFEFAGQKGQSICSLAFKFADTH</sequence>
<keyword evidence="5" id="KW-0813">Transport</keyword>
<dbReference type="GO" id="GO:0032259">
    <property type="term" value="P:methylation"/>
    <property type="evidence" value="ECO:0007669"/>
    <property type="project" value="UniProtKB-KW"/>
</dbReference>
<dbReference type="GO" id="GO:0005737">
    <property type="term" value="C:cytoplasm"/>
    <property type="evidence" value="ECO:0007669"/>
    <property type="project" value="UniProtKB-SubCell"/>
</dbReference>
<gene>
    <name evidence="5" type="primary">EFM4</name>
    <name evidence="7" type="ORF">CANCADRAFT_108488</name>
</gene>
<feature type="domain" description="Methyltransferase" evidence="6">
    <location>
        <begin position="58"/>
        <end position="205"/>
    </location>
</feature>
<comment type="subcellular location">
    <subcellularLocation>
        <location evidence="5">Cytoplasm</location>
    </subcellularLocation>
</comment>
<comment type="similarity">
    <text evidence="5">Belongs to the class I-like SAM-binding methyltransferase superfamily. EFM4 family.</text>
</comment>
<keyword evidence="8" id="KW-1185">Reference proteome</keyword>
<comment type="function">
    <text evidence="5">S-adenosyl-L-methionine-dependent protein-lysine N-methyltransferase that mono- and dimethylates elongation factor 1-alpha at 'Lys-316'. May play a role in intracellular transport.</text>
</comment>
<name>A0A1E4TFY8_9ASCO</name>
<keyword evidence="1 5" id="KW-0963">Cytoplasm</keyword>
<evidence type="ECO:0000256" key="5">
    <source>
        <dbReference type="HAMAP-Rule" id="MF_03188"/>
    </source>
</evidence>
<evidence type="ECO:0000256" key="1">
    <source>
        <dbReference type="ARBA" id="ARBA00022490"/>
    </source>
</evidence>
<dbReference type="InterPro" id="IPR025714">
    <property type="entry name" value="Methyltranfer_dom"/>
</dbReference>
<keyword evidence="2 5" id="KW-0489">Methyltransferase</keyword>
<dbReference type="OrthoDB" id="10069295at2759"/>
<accession>A0A1E4TFY8</accession>
<dbReference type="Proteomes" id="UP000095023">
    <property type="component" value="Unassembled WGS sequence"/>
</dbReference>
<evidence type="ECO:0000313" key="7">
    <source>
        <dbReference type="EMBL" id="ODV90629.1"/>
    </source>
</evidence>
<organism evidence="7 8">
    <name type="scientific">Tortispora caseinolytica NRRL Y-17796</name>
    <dbReference type="NCBI Taxonomy" id="767744"/>
    <lineage>
        <taxon>Eukaryota</taxon>
        <taxon>Fungi</taxon>
        <taxon>Dikarya</taxon>
        <taxon>Ascomycota</taxon>
        <taxon>Saccharomycotina</taxon>
        <taxon>Trigonopsidomycetes</taxon>
        <taxon>Trigonopsidales</taxon>
        <taxon>Trigonopsidaceae</taxon>
        <taxon>Tortispora</taxon>
    </lineage>
</organism>
<keyword evidence="3 5" id="KW-0808">Transferase</keyword>
<dbReference type="SUPFAM" id="SSF53335">
    <property type="entry name" value="S-adenosyl-L-methionine-dependent methyltransferases"/>
    <property type="match status" value="1"/>
</dbReference>
<dbReference type="EC" id="2.1.1.-" evidence="5"/>
<protein>
    <recommendedName>
        <fullName evidence="5">Protein-lysine N-methyltransferase EFM4</fullName>
        <ecNumber evidence="5">2.1.1.-</ecNumber>
    </recommendedName>
    <alternativeName>
        <fullName evidence="5">Elongation factor methyltransferase 4</fullName>
    </alternativeName>
</protein>
<dbReference type="HAMAP" id="MF_03188">
    <property type="entry name" value="Methyltr_EFM4"/>
    <property type="match status" value="1"/>
</dbReference>
<dbReference type="GO" id="GO:0006417">
    <property type="term" value="P:regulation of translation"/>
    <property type="evidence" value="ECO:0007669"/>
    <property type="project" value="EnsemblFungi"/>
</dbReference>
<dbReference type="Gene3D" id="3.40.50.150">
    <property type="entry name" value="Vaccinia Virus protein VP39"/>
    <property type="match status" value="1"/>
</dbReference>
<dbReference type="Pfam" id="PF13847">
    <property type="entry name" value="Methyltransf_31"/>
    <property type="match status" value="1"/>
</dbReference>
<evidence type="ECO:0000313" key="8">
    <source>
        <dbReference type="Proteomes" id="UP000095023"/>
    </source>
</evidence>
<evidence type="ECO:0000256" key="3">
    <source>
        <dbReference type="ARBA" id="ARBA00022679"/>
    </source>
</evidence>
<reference evidence="8" key="1">
    <citation type="submission" date="2016-02" db="EMBL/GenBank/DDBJ databases">
        <title>Comparative genomics of biotechnologically important yeasts.</title>
        <authorList>
            <consortium name="DOE Joint Genome Institute"/>
            <person name="Riley R."/>
            <person name="Haridas S."/>
            <person name="Wolfe K.H."/>
            <person name="Lopes M.R."/>
            <person name="Hittinger C.T."/>
            <person name="Goker M."/>
            <person name="Salamov A."/>
            <person name="Wisecaver J."/>
            <person name="Long T.M."/>
            <person name="Aerts A.L."/>
            <person name="Barry K."/>
            <person name="Choi C."/>
            <person name="Clum A."/>
            <person name="Coughlan A.Y."/>
            <person name="Deshpande S."/>
            <person name="Douglass A.P."/>
            <person name="Hanson S.J."/>
            <person name="Klenk H.-P."/>
            <person name="Labutti K."/>
            <person name="Lapidus A."/>
            <person name="Lindquist E."/>
            <person name="Lipzen A."/>
            <person name="Meier-Kolthoff J.P."/>
            <person name="Ohm R.A."/>
            <person name="Otillar R.P."/>
            <person name="Pangilinan J."/>
            <person name="Peng Y."/>
            <person name="Rokas A."/>
            <person name="Rosa C.A."/>
            <person name="Scheuner C."/>
            <person name="Sibirny A.A."/>
            <person name="Slot J.C."/>
            <person name="Stielow J.B."/>
            <person name="Sun H."/>
            <person name="Kurtzman C.P."/>
            <person name="Blackwell M."/>
            <person name="Jeffries T.W."/>
            <person name="Grigoriev I.V."/>
        </authorList>
    </citation>
    <scope>NUCLEOTIDE SEQUENCE [LARGE SCALE GENOMIC DNA]</scope>
    <source>
        <strain evidence="8">NRRL Y-17796</strain>
    </source>
</reference>
<dbReference type="InterPro" id="IPR026635">
    <property type="entry name" value="Efm4/METTL10"/>
</dbReference>
<dbReference type="GO" id="GO:0016192">
    <property type="term" value="P:vesicle-mediated transport"/>
    <property type="evidence" value="ECO:0007669"/>
    <property type="project" value="UniProtKB-UniRule"/>
</dbReference>
<dbReference type="GO" id="GO:0016279">
    <property type="term" value="F:protein-lysine N-methyltransferase activity"/>
    <property type="evidence" value="ECO:0007669"/>
    <property type="project" value="UniProtKB-UniRule"/>
</dbReference>
<dbReference type="InterPro" id="IPR029063">
    <property type="entry name" value="SAM-dependent_MTases_sf"/>
</dbReference>
<dbReference type="PANTHER" id="PTHR12843:SF5">
    <property type="entry name" value="EEF1A LYSINE METHYLTRANSFERASE 2"/>
    <property type="match status" value="1"/>
</dbReference>
<evidence type="ECO:0000259" key="6">
    <source>
        <dbReference type="Pfam" id="PF13847"/>
    </source>
</evidence>
<proteinExistence type="inferred from homology"/>
<dbReference type="EMBL" id="KV453842">
    <property type="protein sequence ID" value="ODV90629.1"/>
    <property type="molecule type" value="Genomic_DNA"/>
</dbReference>